<sequence>MQLRITQKIACEILCVSYKGLQLLREQDDSFPKPYKSGTSRQAAVYYDYNEIVQWHKNQLKK</sequence>
<dbReference type="Proteomes" id="UP000190683">
    <property type="component" value="Unassembled WGS sequence"/>
</dbReference>
<proteinExistence type="predicted"/>
<name>A0A1T0CLD8_9GAMM</name>
<dbReference type="EMBL" id="MUYV01000017">
    <property type="protein sequence ID" value="OOS23168.1"/>
    <property type="molecule type" value="Genomic_DNA"/>
</dbReference>
<dbReference type="STRING" id="573983.B0681_09930"/>
<keyword evidence="2" id="KW-1185">Reference proteome</keyword>
<protein>
    <recommendedName>
        <fullName evidence="3">Transcriptional regulator</fullName>
    </recommendedName>
</protein>
<dbReference type="AlphaFoldDB" id="A0A1T0CLD8"/>
<accession>A0A1T0CLD8</accession>
<comment type="caution">
    <text evidence="1">The sequence shown here is derived from an EMBL/GenBank/DDBJ whole genome shotgun (WGS) entry which is preliminary data.</text>
</comment>
<evidence type="ECO:0008006" key="3">
    <source>
        <dbReference type="Google" id="ProtNLM"/>
    </source>
</evidence>
<reference evidence="1 2" key="1">
    <citation type="submission" date="2017-02" db="EMBL/GenBank/DDBJ databases">
        <title>Draft genome sequence of Moraxella porci CCUG 54912T type strain.</title>
        <authorList>
            <person name="Salva-Serra F."/>
            <person name="Engstrom-Jakobsson H."/>
            <person name="Thorell K."/>
            <person name="Jaen-Luchoro D."/>
            <person name="Gonzales-Siles L."/>
            <person name="Karlsson R."/>
            <person name="Yazdan S."/>
            <person name="Boulund F."/>
            <person name="Johnning A."/>
            <person name="Engstrand L."/>
            <person name="Kristiansson E."/>
            <person name="Moore E."/>
        </authorList>
    </citation>
    <scope>NUCLEOTIDE SEQUENCE [LARGE SCALE GENOMIC DNA]</scope>
    <source>
        <strain evidence="1 2">CCUG 54912</strain>
    </source>
</reference>
<evidence type="ECO:0000313" key="1">
    <source>
        <dbReference type="EMBL" id="OOS23168.1"/>
    </source>
</evidence>
<evidence type="ECO:0000313" key="2">
    <source>
        <dbReference type="Proteomes" id="UP000190683"/>
    </source>
</evidence>
<organism evidence="1 2">
    <name type="scientific">Moraxella porci DSM 25326</name>
    <dbReference type="NCBI Taxonomy" id="573983"/>
    <lineage>
        <taxon>Bacteria</taxon>
        <taxon>Pseudomonadati</taxon>
        <taxon>Pseudomonadota</taxon>
        <taxon>Gammaproteobacteria</taxon>
        <taxon>Moraxellales</taxon>
        <taxon>Moraxellaceae</taxon>
        <taxon>Moraxella</taxon>
    </lineage>
</organism>
<gene>
    <name evidence="1" type="ORF">B0681_09930</name>
</gene>